<dbReference type="InterPro" id="IPR004873">
    <property type="entry name" value="BURP_dom"/>
</dbReference>
<evidence type="ECO:0000313" key="3">
    <source>
        <dbReference type="Proteomes" id="UP001497457"/>
    </source>
</evidence>
<evidence type="ECO:0000259" key="1">
    <source>
        <dbReference type="PROSITE" id="PS51277"/>
    </source>
</evidence>
<dbReference type="Proteomes" id="UP001497457">
    <property type="component" value="Chromosome 8b"/>
</dbReference>
<dbReference type="PANTHER" id="PTHR31236:SF7">
    <property type="entry name" value="BURP DOMAIN-CONTAINING PROTEIN 10"/>
    <property type="match status" value="1"/>
</dbReference>
<organism evidence="2 3">
    <name type="scientific">Urochloa decumbens</name>
    <dbReference type="NCBI Taxonomy" id="240449"/>
    <lineage>
        <taxon>Eukaryota</taxon>
        <taxon>Viridiplantae</taxon>
        <taxon>Streptophyta</taxon>
        <taxon>Embryophyta</taxon>
        <taxon>Tracheophyta</taxon>
        <taxon>Spermatophyta</taxon>
        <taxon>Magnoliopsida</taxon>
        <taxon>Liliopsida</taxon>
        <taxon>Poales</taxon>
        <taxon>Poaceae</taxon>
        <taxon>PACMAD clade</taxon>
        <taxon>Panicoideae</taxon>
        <taxon>Panicodae</taxon>
        <taxon>Paniceae</taxon>
        <taxon>Melinidinae</taxon>
        <taxon>Urochloa</taxon>
    </lineage>
</organism>
<dbReference type="SMART" id="SM01045">
    <property type="entry name" value="BURP"/>
    <property type="match status" value="1"/>
</dbReference>
<dbReference type="EMBL" id="OZ075118">
    <property type="protein sequence ID" value="CAL5089363.1"/>
    <property type="molecule type" value="Genomic_DNA"/>
</dbReference>
<protein>
    <recommendedName>
        <fullName evidence="1">BURP domain-containing protein</fullName>
    </recommendedName>
</protein>
<evidence type="ECO:0000313" key="2">
    <source>
        <dbReference type="EMBL" id="CAL5089363.1"/>
    </source>
</evidence>
<dbReference type="Pfam" id="PF03181">
    <property type="entry name" value="BURP"/>
    <property type="match status" value="1"/>
</dbReference>
<reference evidence="3" key="1">
    <citation type="submission" date="2024-06" db="EMBL/GenBank/DDBJ databases">
        <authorList>
            <person name="Ryan C."/>
        </authorList>
    </citation>
    <scope>NUCLEOTIDE SEQUENCE [LARGE SCALE GENOMIC DNA]</scope>
</reference>
<dbReference type="InterPro" id="IPR044816">
    <property type="entry name" value="BURP"/>
</dbReference>
<name>A0ABC9G7R8_9POAL</name>
<sequence>MIVLQAVVAGGGRCAALVIGAEGTTVLAHASTSEVNAYWQSLFPNRAMPPAILDHCSAPYGISLIYAISLCELYVLCLHINVSTCFVRLDSNVFSVPKVQQNLFLTIQHGDKVLTCLTPKSKYLTGSERKVKESEHYWSVYSDQLTKGDAKIYHNWAHRIASEKLLYPESVFTAGSKMNLYIDRAAALHSAWLRHDTTNSIPMSTKNFTEIVMTFAPVSLAMARDMWSTLSSCEHPREVAGEQKACTMSVQSMHGFAASALGTSELRAFSTSLDVPEEGIGSPSNRYRVAAVLAVTAKAAANTVTCHSMSFPAALFYCHAVNPTRIYEVTLQREKEDSDVTMLKTPPIVRALAVCHVNTSAFDPTLMYWVKLGRKPGEASVCHFLTRGDVLWAPASVA</sequence>
<feature type="domain" description="BURP" evidence="1">
    <location>
        <begin position="166"/>
        <end position="395"/>
    </location>
</feature>
<keyword evidence="3" id="KW-1185">Reference proteome</keyword>
<gene>
    <name evidence="2" type="ORF">URODEC1_LOCUS113318</name>
</gene>
<dbReference type="AlphaFoldDB" id="A0ABC9G7R8"/>
<reference evidence="2 3" key="2">
    <citation type="submission" date="2024-10" db="EMBL/GenBank/DDBJ databases">
        <authorList>
            <person name="Ryan C."/>
        </authorList>
    </citation>
    <scope>NUCLEOTIDE SEQUENCE [LARGE SCALE GENOMIC DNA]</scope>
</reference>
<accession>A0ABC9G7R8</accession>
<proteinExistence type="predicted"/>
<dbReference type="PANTHER" id="PTHR31236">
    <property type="entry name" value="BURP DOMAIN PROTEIN USPL1-LIKE"/>
    <property type="match status" value="1"/>
</dbReference>
<dbReference type="PROSITE" id="PS51277">
    <property type="entry name" value="BURP"/>
    <property type="match status" value="1"/>
</dbReference>